<dbReference type="GO" id="GO:0043041">
    <property type="term" value="P:amino acid activation for nonribosomal peptide biosynthetic process"/>
    <property type="evidence" value="ECO:0007669"/>
    <property type="project" value="UniProtKB-ARBA"/>
</dbReference>
<dbReference type="InterPro" id="IPR020806">
    <property type="entry name" value="PKS_PP-bd"/>
</dbReference>
<feature type="compositionally biased region" description="Basic residues" evidence="4">
    <location>
        <begin position="2933"/>
        <end position="2952"/>
    </location>
</feature>
<dbReference type="InterPro" id="IPR006162">
    <property type="entry name" value="Ppantetheine_attach_site"/>
</dbReference>
<evidence type="ECO:0000313" key="7">
    <source>
        <dbReference type="Proteomes" id="UP001183535"/>
    </source>
</evidence>
<protein>
    <submittedName>
        <fullName evidence="6">Amino acid adenylation domain-containing protein</fullName>
    </submittedName>
</protein>
<dbReference type="InterPro" id="IPR020845">
    <property type="entry name" value="AMP-binding_CS"/>
</dbReference>
<dbReference type="SUPFAM" id="SSF56801">
    <property type="entry name" value="Acetyl-CoA synthetase-like"/>
    <property type="match status" value="2"/>
</dbReference>
<dbReference type="InterPro" id="IPR045851">
    <property type="entry name" value="AMP-bd_C_sf"/>
</dbReference>
<evidence type="ECO:0000256" key="4">
    <source>
        <dbReference type="SAM" id="MobiDB-lite"/>
    </source>
</evidence>
<dbReference type="Pfam" id="PF08659">
    <property type="entry name" value="KR"/>
    <property type="match status" value="1"/>
</dbReference>
<feature type="region of interest" description="Disordered" evidence="4">
    <location>
        <begin position="2893"/>
        <end position="2952"/>
    </location>
</feature>
<dbReference type="CDD" id="cd17643">
    <property type="entry name" value="A_NRPS_Cytc1-like"/>
    <property type="match status" value="1"/>
</dbReference>
<dbReference type="SMART" id="SM00823">
    <property type="entry name" value="PKS_PP"/>
    <property type="match status" value="2"/>
</dbReference>
<dbReference type="InterPro" id="IPR042099">
    <property type="entry name" value="ANL_N_sf"/>
</dbReference>
<dbReference type="Pfam" id="PF13193">
    <property type="entry name" value="AMP-binding_C"/>
    <property type="match status" value="1"/>
</dbReference>
<dbReference type="SMART" id="SM00822">
    <property type="entry name" value="PKS_KR"/>
    <property type="match status" value="1"/>
</dbReference>
<dbReference type="NCBIfam" id="TIGR01733">
    <property type="entry name" value="AA-adenyl-dom"/>
    <property type="match status" value="1"/>
</dbReference>
<dbReference type="PROSITE" id="PS00455">
    <property type="entry name" value="AMP_BINDING"/>
    <property type="match status" value="2"/>
</dbReference>
<dbReference type="FunFam" id="3.40.50.980:FF:000002">
    <property type="entry name" value="Enterobactin synthetase component F"/>
    <property type="match status" value="1"/>
</dbReference>
<dbReference type="PROSITE" id="PS00012">
    <property type="entry name" value="PHOSPHOPANTETHEINE"/>
    <property type="match status" value="1"/>
</dbReference>
<dbReference type="Pfam" id="PF00550">
    <property type="entry name" value="PP-binding"/>
    <property type="match status" value="2"/>
</dbReference>
<dbReference type="FunFam" id="3.30.300.30:FF:000010">
    <property type="entry name" value="Enterobactin synthetase component F"/>
    <property type="match status" value="1"/>
</dbReference>
<comment type="caution">
    <text evidence="6">The sequence shown here is derived from an EMBL/GenBank/DDBJ whole genome shotgun (WGS) entry which is preliminary data.</text>
</comment>
<evidence type="ECO:0000313" key="6">
    <source>
        <dbReference type="EMBL" id="MDT0436314.1"/>
    </source>
</evidence>
<feature type="compositionally biased region" description="Low complexity" evidence="4">
    <location>
        <begin position="2894"/>
        <end position="2907"/>
    </location>
</feature>
<sequence length="2952" mass="316978">MFPEPCDHGLPREGCAMSLHEDDRRPLPQDQPSTDARPLGGARQLTRAQEGLWYAQRLSPDSAAYNTGEAVEIFGPVDFDLFENALRRTVGEADTFALRFLETDDGPRYRQAEQGSDDWSLHRVDVRGADDPENAAWEWIRADLATPVDIDKGPLFSHALLTLAPDRHIWFLRAHHILLDGYSYKLVGRRLADTYNALASGEQPAPTLFAPVDRLRTDEAAYLESDRCERDRAHWAERLDGLPEPARLTRRTAAPVAPFLRRTAELSPAEAEELAAAAVRLGVSRTDLLATAVLAFLHRMTGAEDLVLGLATMSRLGSAALRTPGTASDVLPLRVPATPGESVQELTRAVADELKALRDHQRYRGEFLRRDLGLLGTGRRMYGPVLNIVPFTESLDFGGQPAIWHHLSGGAVDDLQISVRPGTESGGLWLAFDANPALYEEDELALHRDRFLLLLRRLVAAGPTSLLGDLDLLLPGESPRDASVSASPVTDTLSELFEQRAAEAPQRTAVTCEGDSLTYAELDAEANRLARLLVERGAGPGEVVALAMRRDLGLLPALLAVLKTGAAYLPLDTGHPAERLRLVVEDARPVLLVTDADATDLPFAAGVPTVPLGDPAVRHDLARRSADALTDAERGGPRRPSDIAYIIHTSGSTGRPKGVPVPHANVVRLFTATTAPADGAHFDFGADDVWTLFHSYAFDFSVWEIWGALLHGGRLVVVPYAVSRSPRDFLALLRDEGVTVLNQTPSAFEQLVDAEAELPAGAGALRYVVFGGEALRPERLRPWTDRYGIESPALVNMYGITETTVHVTHHRLTRADLDDPRRGSVVGTPLADLRVYLLDEAGRPVPTGATGEMYVAGPGVAAGYLNRPDLTAERFLDDPFGEPGTRMYRSGDLARRRADGTLEYLGRADAQVQLRGFRIELGEIEAVLARHPQVARAAVVVRRADNGARQLVAYTVPSGDTAPHPGDLRSHAAAHLPEYMVPAACVPVPALPLTANGKLDVKALPAPDFAAAAAGARPATPHQSLLCRLFEDVLRLPRDTVGADADFFALGGDSLSATRLLARLRAETGIEVPITAVFDGPTPVLLAERLTARGDTVRPLPALGGVVRPERLPLSFAQERMWFLSRLDDGAATYNIPLVVPLRAPVDAEALRAALGDVTDRHEVLRTLFAEHDGVPHQRILPPGELRPALRRVDCPAEEIGTQVAAAARHRFDLTREGPLTAALFGAGPERTLLLVLHHSAADGWSLRPFADDLSLAYEARRAGRAPAWDALPVQYADHAVWQRALLAPEPEGPGRLERLTAHWRESLAGLPQECTLPGDRPRPASARGGGAHVSAVVDAALHEGLLRLADRQNASLFMVLHAAVSALLDRCGAGEDIVVGTPVAGRSEPALDEVIGLLTNTLVLRADTAGDPAFRDLVAQVRAHDLRALDHQDLPFDRLVEELNPPRHPARHPLFQVMLALQNNERAVLRLDGQDLPLRPTATGTAKFDLFVDVLERHDDAGAPDGLDLHVEYATDLYDTATAEAFAHALHEVLAAVCADPDVRVHALPAPPPRTAHPATDAGAPADAHEALRTALSVPGIRDAVALPAPGNDGGPPRLFVVPGRAEAAERVERLLGGDGRTAVRVTAVAVLPRTPDGAVDADALHALPLVDRTAADAWRERLASFPGVTAADVTVEDVPGELGRRHVGTPRRTGPEATHTPDGDTSLASPVPALSEGPELAGPSVSGWAQALVRSAQRPHGEVVHVHADGSEHRRDYASLITEASRVLGGLRRSGLRPGDRVILQCDASEDFLAALWGCILGGFVAVPLTVPASYGVPSAALAKLEGIWTMLGRPWIVCSPDREADLRDLAARRDWPGLRLTTADALREAPEDRDWYEARPDDLLLMLMTSGSTGLPKAVRQSHHAVLTRSAATAQLNGLDEHDTTLNWIPLDHVTGVVMFHLRDVYLGCRQIHAPTSWILEDPTRWMDLADRHATTVTWAPNFAFGLLADQAARFLDRAWDLSPMRLVMNAGEVVVASAARRFLHALKPFGLPQDVMHPGWGMSETCSVVTDAVLPGEADSRDASFVSCGRPYPGFAMRVVGEDGTLLDEGAVGRFQVRGASVTSGYHDNAEANAEAFTDDGWFDTGDLAFLRDGELYITGRAKDVIIVNGVNHYSHEIEACVEELPCVVRSFTAAVAVRVDPSATTDELALFFHLAPGQDPAAAMRGIAGKVTREIGVSPAFLVPVAEDVIPKTEIGKIQRTKLRKSFEAGDLDEAVRAAQLLMGTAATLPDWFLRPVWQRAERHPSHPGAAGRHTLVLAEDTDPPALDLARQLAEAVRADGGLCTVVTRGAAYERIDAARYRVRTADDTDHTALLRQLHADGRPVDTVVHLSRTVQEPLDDTGPDSLLALARALAARPGQQRPVGLLHVTAGAQAVAPGDDAAPAHAMAGALLKSLGEEFTWLRGVHLDLDPAAPSDPVAVLLAETAGTAPDAEVAYRGGLRYVRRLAPLPDEPSRAEPVAGPEGFQLVSGGLGGVGSEVAAHLLKTPGTRLLLLGRTPLPAEDSRPRHPAEGGPVADRVEALRRLRALGEVRYACADITDDAQVRAAVDEAAAAWGAPLTSVLHLAGVRDERPVRDLDPASWRRALDAKVAGAWTLHRVAADHPVTSFLTFSSVNGWFGGAMNASYAAANAFLDALALHRRAQGLPAQSLAWSLWNERGMSRGYGLAALGEARGYRVLDTPSALRSLDLARTLDEPHLLIGADRSAPWVRSHVAGEARQVRRPAARVALEEGTDLGALYGAAADAARAAGLGDAWVLRSAGSAAQQAGPDTGERLRRLESGLARLWCGVLGCDRVGRDENFFDLGGNSLLLVTAQSAITKEFGCEITVVDLFAHPTVRDLARHLSTLTETGTDPADTGAAAQEPADRHGPAEAEPNGLDKAKEKAQRQRAARARRTARHGKDRGNA</sequence>
<feature type="domain" description="Carrier" evidence="5">
    <location>
        <begin position="2819"/>
        <end position="2894"/>
    </location>
</feature>
<dbReference type="Proteomes" id="UP001183535">
    <property type="component" value="Unassembled WGS sequence"/>
</dbReference>
<dbReference type="SMART" id="SM01294">
    <property type="entry name" value="PKS_PP_betabranch"/>
    <property type="match status" value="1"/>
</dbReference>
<feature type="compositionally biased region" description="Basic and acidic residues" evidence="4">
    <location>
        <begin position="2910"/>
        <end position="2932"/>
    </location>
</feature>
<dbReference type="InterPro" id="IPR036291">
    <property type="entry name" value="NAD(P)-bd_dom_sf"/>
</dbReference>
<dbReference type="InterPro" id="IPR013968">
    <property type="entry name" value="PKS_KR"/>
</dbReference>
<dbReference type="GO" id="GO:0044550">
    <property type="term" value="P:secondary metabolite biosynthetic process"/>
    <property type="evidence" value="ECO:0007669"/>
    <property type="project" value="UniProtKB-ARBA"/>
</dbReference>
<dbReference type="Pfam" id="PF00501">
    <property type="entry name" value="AMP-binding"/>
    <property type="match status" value="2"/>
</dbReference>
<dbReference type="Gene3D" id="1.10.1200.10">
    <property type="entry name" value="ACP-like"/>
    <property type="match status" value="2"/>
</dbReference>
<dbReference type="FunFam" id="2.30.38.10:FF:000001">
    <property type="entry name" value="Non-ribosomal peptide synthetase PvdI"/>
    <property type="match status" value="1"/>
</dbReference>
<reference evidence="7" key="1">
    <citation type="submission" date="2023-07" db="EMBL/GenBank/DDBJ databases">
        <title>30 novel species of actinomycetes from the DSMZ collection.</title>
        <authorList>
            <person name="Nouioui I."/>
        </authorList>
    </citation>
    <scope>NUCLEOTIDE SEQUENCE [LARGE SCALE GENOMIC DNA]</scope>
    <source>
        <strain evidence="7">DSM 41981</strain>
    </source>
</reference>
<dbReference type="PANTHER" id="PTHR45527">
    <property type="entry name" value="NONRIBOSOMAL PEPTIDE SYNTHETASE"/>
    <property type="match status" value="1"/>
</dbReference>
<dbReference type="CDD" id="cd19540">
    <property type="entry name" value="LCL_NRPS-like"/>
    <property type="match status" value="1"/>
</dbReference>
<dbReference type="InterPro" id="IPR000873">
    <property type="entry name" value="AMP-dep_synth/lig_dom"/>
</dbReference>
<dbReference type="FunFam" id="3.40.50.12780:FF:000012">
    <property type="entry name" value="Non-ribosomal peptide synthetase"/>
    <property type="match status" value="1"/>
</dbReference>
<dbReference type="Gene3D" id="3.30.559.10">
    <property type="entry name" value="Chloramphenicol acetyltransferase-like domain"/>
    <property type="match status" value="2"/>
</dbReference>
<evidence type="ECO:0000256" key="2">
    <source>
        <dbReference type="ARBA" id="ARBA00022450"/>
    </source>
</evidence>
<dbReference type="PANTHER" id="PTHR45527:SF14">
    <property type="entry name" value="PLIPASTATIN SYNTHASE SUBUNIT B"/>
    <property type="match status" value="1"/>
</dbReference>
<feature type="region of interest" description="Disordered" evidence="4">
    <location>
        <begin position="1681"/>
        <end position="1725"/>
    </location>
</feature>
<dbReference type="InterPro" id="IPR057326">
    <property type="entry name" value="KR_dom"/>
</dbReference>
<dbReference type="InterPro" id="IPR001242">
    <property type="entry name" value="Condensation_dom"/>
</dbReference>
<keyword evidence="2" id="KW-0596">Phosphopantetheine</keyword>
<evidence type="ECO:0000256" key="1">
    <source>
        <dbReference type="ARBA" id="ARBA00001957"/>
    </source>
</evidence>
<dbReference type="InterPro" id="IPR009081">
    <property type="entry name" value="PP-bd_ACP"/>
</dbReference>
<dbReference type="SUPFAM" id="SSF51735">
    <property type="entry name" value="NAD(P)-binding Rossmann-fold domains"/>
    <property type="match status" value="2"/>
</dbReference>
<comment type="cofactor">
    <cofactor evidence="1">
        <name>pantetheine 4'-phosphate</name>
        <dbReference type="ChEBI" id="CHEBI:47942"/>
    </cofactor>
</comment>
<feature type="region of interest" description="Disordered" evidence="4">
    <location>
        <begin position="22"/>
        <end position="41"/>
    </location>
</feature>
<dbReference type="Gene3D" id="3.30.559.30">
    <property type="entry name" value="Nonribosomal peptide synthetase, condensation domain"/>
    <property type="match status" value="2"/>
</dbReference>
<dbReference type="EMBL" id="JAVRES010000006">
    <property type="protein sequence ID" value="MDT0436314.1"/>
    <property type="molecule type" value="Genomic_DNA"/>
</dbReference>
<gene>
    <name evidence="6" type="ORF">RM877_16645</name>
</gene>
<proteinExistence type="predicted"/>
<dbReference type="GO" id="GO:0008610">
    <property type="term" value="P:lipid biosynthetic process"/>
    <property type="evidence" value="ECO:0007669"/>
    <property type="project" value="UniProtKB-ARBA"/>
</dbReference>
<dbReference type="CDD" id="cd08953">
    <property type="entry name" value="KR_2_SDR_x"/>
    <property type="match status" value="1"/>
</dbReference>
<dbReference type="Pfam" id="PF00668">
    <property type="entry name" value="Condensation"/>
    <property type="match status" value="2"/>
</dbReference>
<organism evidence="6 7">
    <name type="scientific">Streptomyces doudnae</name>
    <dbReference type="NCBI Taxonomy" id="3075536"/>
    <lineage>
        <taxon>Bacteria</taxon>
        <taxon>Bacillati</taxon>
        <taxon>Actinomycetota</taxon>
        <taxon>Actinomycetes</taxon>
        <taxon>Kitasatosporales</taxon>
        <taxon>Streptomycetaceae</taxon>
        <taxon>Streptomyces</taxon>
    </lineage>
</organism>
<dbReference type="InterPro" id="IPR025110">
    <property type="entry name" value="AMP-bd_C"/>
</dbReference>
<dbReference type="GO" id="GO:0017000">
    <property type="term" value="P:antibiotic biosynthetic process"/>
    <property type="evidence" value="ECO:0007669"/>
    <property type="project" value="UniProtKB-ARBA"/>
</dbReference>
<dbReference type="InterPro" id="IPR023213">
    <property type="entry name" value="CAT-like_dom_sf"/>
</dbReference>
<accession>A0ABD5ERK6</accession>
<dbReference type="InterPro" id="IPR036736">
    <property type="entry name" value="ACP-like_sf"/>
</dbReference>
<dbReference type="CDD" id="cd05906">
    <property type="entry name" value="A_NRPS_TubE_like"/>
    <property type="match status" value="1"/>
</dbReference>
<name>A0ABD5ERK6_9ACTN</name>
<dbReference type="SUPFAM" id="SSF47336">
    <property type="entry name" value="ACP-like"/>
    <property type="match status" value="2"/>
</dbReference>
<keyword evidence="3" id="KW-0597">Phosphoprotein</keyword>
<dbReference type="InterPro" id="IPR010071">
    <property type="entry name" value="AA_adenyl_dom"/>
</dbReference>
<keyword evidence="7" id="KW-1185">Reference proteome</keyword>
<dbReference type="Gene3D" id="3.40.50.12780">
    <property type="entry name" value="N-terminal domain of ligase-like"/>
    <property type="match status" value="2"/>
</dbReference>
<evidence type="ECO:0000259" key="5">
    <source>
        <dbReference type="PROSITE" id="PS50075"/>
    </source>
</evidence>
<feature type="domain" description="Carrier" evidence="5">
    <location>
        <begin position="1017"/>
        <end position="1094"/>
    </location>
</feature>
<dbReference type="Gene3D" id="3.40.50.720">
    <property type="entry name" value="NAD(P)-binding Rossmann-like Domain"/>
    <property type="match status" value="1"/>
</dbReference>
<dbReference type="Gene3D" id="3.30.300.30">
    <property type="match status" value="2"/>
</dbReference>
<evidence type="ECO:0000256" key="3">
    <source>
        <dbReference type="ARBA" id="ARBA00022553"/>
    </source>
</evidence>
<dbReference type="SUPFAM" id="SSF52777">
    <property type="entry name" value="CoA-dependent acyltransferases"/>
    <property type="match status" value="4"/>
</dbReference>
<dbReference type="PROSITE" id="PS50075">
    <property type="entry name" value="CARRIER"/>
    <property type="match status" value="2"/>
</dbReference>